<evidence type="ECO:0000313" key="3">
    <source>
        <dbReference type="Proteomes" id="UP001224775"/>
    </source>
</evidence>
<dbReference type="SUPFAM" id="SSF52540">
    <property type="entry name" value="P-loop containing nucleoside triphosphate hydrolases"/>
    <property type="match status" value="1"/>
</dbReference>
<name>A0AAD8Y8X2_9STRA</name>
<accession>A0AAD8Y8X2</accession>
<dbReference type="InterPro" id="IPR026082">
    <property type="entry name" value="ABCA"/>
</dbReference>
<dbReference type="GO" id="GO:0005319">
    <property type="term" value="F:lipid transporter activity"/>
    <property type="evidence" value="ECO:0007669"/>
    <property type="project" value="TreeGrafter"/>
</dbReference>
<dbReference type="Gene3D" id="3.40.50.300">
    <property type="entry name" value="P-loop containing nucleotide triphosphate hydrolases"/>
    <property type="match status" value="1"/>
</dbReference>
<dbReference type="EMBL" id="JATAAI010000014">
    <property type="protein sequence ID" value="KAK1741127.1"/>
    <property type="molecule type" value="Genomic_DNA"/>
</dbReference>
<comment type="caution">
    <text evidence="2">The sequence shown here is derived from an EMBL/GenBank/DDBJ whole genome shotgun (WGS) entry which is preliminary data.</text>
</comment>
<sequence length="168" mass="18553">MSKADVPATVQKWLESVDLDIVQNDYSSSFSGGMKRRLSLAIATVGDAPVVVLDEPTTGMDPVSRRFVWKHITEIKSDRVILLTTHAMEEADLLSDQVAILNEGNLVAYGTPLELKSKYGSAIQFSLITEKEKVGDVEESIKEKFSDAMSWINITSGQSGYITLTIRR</sequence>
<dbReference type="GO" id="GO:0140359">
    <property type="term" value="F:ABC-type transporter activity"/>
    <property type="evidence" value="ECO:0007669"/>
    <property type="project" value="InterPro"/>
</dbReference>
<dbReference type="PANTHER" id="PTHR19229">
    <property type="entry name" value="ATP-BINDING CASSETTE TRANSPORTER SUBFAMILY A ABCA"/>
    <property type="match status" value="1"/>
</dbReference>
<dbReference type="Pfam" id="PF00005">
    <property type="entry name" value="ABC_tran"/>
    <property type="match status" value="1"/>
</dbReference>
<feature type="domain" description="ABC transporter" evidence="1">
    <location>
        <begin position="9"/>
        <end position="58"/>
    </location>
</feature>
<evidence type="ECO:0000313" key="2">
    <source>
        <dbReference type="EMBL" id="KAK1741127.1"/>
    </source>
</evidence>
<dbReference type="Proteomes" id="UP001224775">
    <property type="component" value="Unassembled WGS sequence"/>
</dbReference>
<organism evidence="2 3">
    <name type="scientific">Skeletonema marinoi</name>
    <dbReference type="NCBI Taxonomy" id="267567"/>
    <lineage>
        <taxon>Eukaryota</taxon>
        <taxon>Sar</taxon>
        <taxon>Stramenopiles</taxon>
        <taxon>Ochrophyta</taxon>
        <taxon>Bacillariophyta</taxon>
        <taxon>Coscinodiscophyceae</taxon>
        <taxon>Thalassiosirophycidae</taxon>
        <taxon>Thalassiosirales</taxon>
        <taxon>Skeletonemataceae</taxon>
        <taxon>Skeletonema</taxon>
        <taxon>Skeletonema marinoi-dohrnii complex</taxon>
    </lineage>
</organism>
<keyword evidence="3" id="KW-1185">Reference proteome</keyword>
<dbReference type="InterPro" id="IPR027417">
    <property type="entry name" value="P-loop_NTPase"/>
</dbReference>
<evidence type="ECO:0000259" key="1">
    <source>
        <dbReference type="Pfam" id="PF00005"/>
    </source>
</evidence>
<dbReference type="GO" id="GO:0016020">
    <property type="term" value="C:membrane"/>
    <property type="evidence" value="ECO:0007669"/>
    <property type="project" value="InterPro"/>
</dbReference>
<dbReference type="GO" id="GO:0016887">
    <property type="term" value="F:ATP hydrolysis activity"/>
    <property type="evidence" value="ECO:0007669"/>
    <property type="project" value="InterPro"/>
</dbReference>
<protein>
    <recommendedName>
        <fullName evidence="1">ABC transporter domain-containing protein</fullName>
    </recommendedName>
</protein>
<proteinExistence type="predicted"/>
<gene>
    <name evidence="2" type="ORF">QTG54_008379</name>
</gene>
<dbReference type="GO" id="GO:0005524">
    <property type="term" value="F:ATP binding"/>
    <property type="evidence" value="ECO:0007669"/>
    <property type="project" value="InterPro"/>
</dbReference>
<reference evidence="2" key="1">
    <citation type="submission" date="2023-06" db="EMBL/GenBank/DDBJ databases">
        <title>Survivors Of The Sea: Transcriptome response of Skeletonema marinoi to long-term dormancy.</title>
        <authorList>
            <person name="Pinder M.I.M."/>
            <person name="Kourtchenko O."/>
            <person name="Robertson E.K."/>
            <person name="Larsson T."/>
            <person name="Maumus F."/>
            <person name="Osuna-Cruz C.M."/>
            <person name="Vancaester E."/>
            <person name="Stenow R."/>
            <person name="Vandepoele K."/>
            <person name="Ploug H."/>
            <person name="Bruchert V."/>
            <person name="Godhe A."/>
            <person name="Topel M."/>
        </authorList>
    </citation>
    <scope>NUCLEOTIDE SEQUENCE</scope>
    <source>
        <strain evidence="2">R05AC</strain>
    </source>
</reference>
<dbReference type="InterPro" id="IPR003439">
    <property type="entry name" value="ABC_transporter-like_ATP-bd"/>
</dbReference>
<dbReference type="AlphaFoldDB" id="A0AAD8Y8X2"/>